<evidence type="ECO:0000313" key="3">
    <source>
        <dbReference type="Proteomes" id="UP001642501"/>
    </source>
</evidence>
<dbReference type="EMBL" id="CAWUOM010000081">
    <property type="protein sequence ID" value="CAK7270991.1"/>
    <property type="molecule type" value="Genomic_DNA"/>
</dbReference>
<evidence type="ECO:0000313" key="2">
    <source>
        <dbReference type="EMBL" id="CAK7270991.1"/>
    </source>
</evidence>
<dbReference type="Proteomes" id="UP001642501">
    <property type="component" value="Unassembled WGS sequence"/>
</dbReference>
<reference evidence="2 3" key="1">
    <citation type="submission" date="2024-01" db="EMBL/GenBank/DDBJ databases">
        <authorList>
            <person name="Allen C."/>
            <person name="Tagirdzhanova G."/>
        </authorList>
    </citation>
    <scope>NUCLEOTIDE SEQUENCE [LARGE SCALE GENOMIC DNA]</scope>
    <source>
        <strain evidence="2 3">CBS 573.63</strain>
    </source>
</reference>
<proteinExistence type="predicted"/>
<keyword evidence="3" id="KW-1185">Reference proteome</keyword>
<feature type="region of interest" description="Disordered" evidence="1">
    <location>
        <begin position="288"/>
        <end position="309"/>
    </location>
</feature>
<gene>
    <name evidence="2" type="ORF">SEPCBS57363_004386</name>
</gene>
<comment type="caution">
    <text evidence="2">The sequence shown here is derived from an EMBL/GenBank/DDBJ whole genome shotgun (WGS) entry which is preliminary data.</text>
</comment>
<feature type="region of interest" description="Disordered" evidence="1">
    <location>
        <begin position="144"/>
        <end position="163"/>
    </location>
</feature>
<organism evidence="2 3">
    <name type="scientific">Sporothrix epigloea</name>
    <dbReference type="NCBI Taxonomy" id="1892477"/>
    <lineage>
        <taxon>Eukaryota</taxon>
        <taxon>Fungi</taxon>
        <taxon>Dikarya</taxon>
        <taxon>Ascomycota</taxon>
        <taxon>Pezizomycotina</taxon>
        <taxon>Sordariomycetes</taxon>
        <taxon>Sordariomycetidae</taxon>
        <taxon>Ophiostomatales</taxon>
        <taxon>Ophiostomataceae</taxon>
        <taxon>Sporothrix</taxon>
    </lineage>
</organism>
<dbReference type="PANTHER" id="PTHR42053">
    <property type="match status" value="1"/>
</dbReference>
<protein>
    <submittedName>
        <fullName evidence="2">Uncharacterized protein</fullName>
    </submittedName>
</protein>
<dbReference type="InterPro" id="IPR008164">
    <property type="entry name" value="XGLTT_rpt"/>
</dbReference>
<evidence type="ECO:0000256" key="1">
    <source>
        <dbReference type="SAM" id="MobiDB-lite"/>
    </source>
</evidence>
<dbReference type="PANTHER" id="PTHR42053:SF1">
    <property type="match status" value="1"/>
</dbReference>
<accession>A0ABP0DVT2</accession>
<dbReference type="Pfam" id="PF01744">
    <property type="entry name" value="GLTT"/>
    <property type="match status" value="1"/>
</dbReference>
<sequence length="382" mass="39578">MPCRKPNLVLATPAAGLSPIKAPMSAGSKRTSNAILSSTWREAMGLASAGLPSAGLSSAGLSSAGFTFSGFPSAGLPSAGLHSAGLLSTGPYSPLVAIKSEESLLKAPLSPAVAYIDFLKVASPVAGPDISTLALPTTFAASDPAKQSSLTSTTKRAALTKTRSSIKDTETEFTFGSGPFSAALVPSSNALKLRAYDHGHRHRHKQVRKSPKIARIDTTITTGPNAGSFCPMSAPPMGRTMSFDLSVPASPIVSDSKVLVQSPFSAKPAGVTSAFDWESALKARYAEFKSPKSPPPARLPGPASQNSCKDRIPAAAATKSFAPTASSLSTSVTAARNAAKTSMRHIREVVTRTVTYKPRMEPLCLIAAPKGKKRKIGCDKTA</sequence>
<name>A0ABP0DVT2_9PEZI</name>
<feature type="compositionally biased region" description="Polar residues" evidence="1">
    <location>
        <begin position="145"/>
        <end position="155"/>
    </location>
</feature>